<keyword evidence="4" id="KW-1185">Reference proteome</keyword>
<keyword evidence="3" id="KW-0482">Metalloprotease</keyword>
<accession>A0A437R5D2</accession>
<feature type="transmembrane region" description="Helical" evidence="1">
    <location>
        <begin position="6"/>
        <end position="25"/>
    </location>
</feature>
<evidence type="ECO:0000313" key="4">
    <source>
        <dbReference type="Proteomes" id="UP000283077"/>
    </source>
</evidence>
<dbReference type="Pfam" id="PF02517">
    <property type="entry name" value="Rce1-like"/>
    <property type="match status" value="1"/>
</dbReference>
<dbReference type="GO" id="GO:0008237">
    <property type="term" value="F:metallopeptidase activity"/>
    <property type="evidence" value="ECO:0007669"/>
    <property type="project" value="UniProtKB-KW"/>
</dbReference>
<dbReference type="GO" id="GO:0080120">
    <property type="term" value="P:CAAX-box protein maturation"/>
    <property type="evidence" value="ECO:0007669"/>
    <property type="project" value="UniProtKB-ARBA"/>
</dbReference>
<keyword evidence="1" id="KW-0472">Membrane</keyword>
<evidence type="ECO:0000256" key="1">
    <source>
        <dbReference type="SAM" id="Phobius"/>
    </source>
</evidence>
<proteinExistence type="predicted"/>
<dbReference type="RefSeq" id="WP_127697340.1">
    <property type="nucleotide sequence ID" value="NZ_SACS01000001.1"/>
</dbReference>
<gene>
    <name evidence="3" type="ORF">EOE67_01875</name>
</gene>
<evidence type="ECO:0000259" key="2">
    <source>
        <dbReference type="Pfam" id="PF02517"/>
    </source>
</evidence>
<dbReference type="Proteomes" id="UP000283077">
    <property type="component" value="Unassembled WGS sequence"/>
</dbReference>
<keyword evidence="1" id="KW-1133">Transmembrane helix</keyword>
<dbReference type="GO" id="GO:0004175">
    <property type="term" value="F:endopeptidase activity"/>
    <property type="evidence" value="ECO:0007669"/>
    <property type="project" value="UniProtKB-ARBA"/>
</dbReference>
<reference evidence="3 4" key="1">
    <citation type="submission" date="2019-01" db="EMBL/GenBank/DDBJ databases">
        <authorList>
            <person name="Chen W.-M."/>
        </authorList>
    </citation>
    <scope>NUCLEOTIDE SEQUENCE [LARGE SCALE GENOMIC DNA]</scope>
    <source>
        <strain evidence="3 4">KYPC3</strain>
    </source>
</reference>
<feature type="domain" description="CAAX prenyl protease 2/Lysostaphin resistance protein A-like" evidence="2">
    <location>
        <begin position="116"/>
        <end position="205"/>
    </location>
</feature>
<dbReference type="InterPro" id="IPR003675">
    <property type="entry name" value="Rce1/LyrA-like_dom"/>
</dbReference>
<keyword evidence="3" id="KW-0645">Protease</keyword>
<organism evidence="3 4">
    <name type="scientific">Rheinheimera riviphila</name>
    <dbReference type="NCBI Taxonomy" id="1834037"/>
    <lineage>
        <taxon>Bacteria</taxon>
        <taxon>Pseudomonadati</taxon>
        <taxon>Pseudomonadota</taxon>
        <taxon>Gammaproteobacteria</taxon>
        <taxon>Chromatiales</taxon>
        <taxon>Chromatiaceae</taxon>
        <taxon>Rheinheimera</taxon>
    </lineage>
</organism>
<dbReference type="GO" id="GO:0006508">
    <property type="term" value="P:proteolysis"/>
    <property type="evidence" value="ECO:0007669"/>
    <property type="project" value="UniProtKB-KW"/>
</dbReference>
<feature type="transmembrane region" description="Helical" evidence="1">
    <location>
        <begin position="37"/>
        <end position="55"/>
    </location>
</feature>
<dbReference type="EMBL" id="SACS01000001">
    <property type="protein sequence ID" value="RVU41962.1"/>
    <property type="molecule type" value="Genomic_DNA"/>
</dbReference>
<name>A0A437R5D2_9GAMM</name>
<sequence>MSLVILSFPLILVLYFACIIWVLQLMNAKATQVLQDYSALFYGLLLLALICGLATQPDGRWMPATPQIPQSWQTIWLCLLALLSGYGLFKAEGWLIAKLSSGKAQAHQAVRHQAGHWWILPVMVLIVVIEELIWRGYLPSNINEQWQIGGLAAAITASVAFGLHHLFYGWIHVLLKSGYGLLWLLFYQATGTLWAPVLSHLAFNVAVYYCRDKNAVLSPCPEKKAV</sequence>
<feature type="transmembrane region" description="Helical" evidence="1">
    <location>
        <begin position="146"/>
        <end position="168"/>
    </location>
</feature>
<feature type="transmembrane region" description="Helical" evidence="1">
    <location>
        <begin position="75"/>
        <end position="97"/>
    </location>
</feature>
<protein>
    <submittedName>
        <fullName evidence="3">CPBP family intramembrane metalloprotease</fullName>
    </submittedName>
</protein>
<dbReference type="AlphaFoldDB" id="A0A437R5D2"/>
<keyword evidence="1" id="KW-0812">Transmembrane</keyword>
<evidence type="ECO:0000313" key="3">
    <source>
        <dbReference type="EMBL" id="RVU41962.1"/>
    </source>
</evidence>
<feature type="transmembrane region" description="Helical" evidence="1">
    <location>
        <begin position="117"/>
        <end position="134"/>
    </location>
</feature>
<feature type="transmembrane region" description="Helical" evidence="1">
    <location>
        <begin position="180"/>
        <end position="203"/>
    </location>
</feature>
<comment type="caution">
    <text evidence="3">The sequence shown here is derived from an EMBL/GenBank/DDBJ whole genome shotgun (WGS) entry which is preliminary data.</text>
</comment>
<keyword evidence="3" id="KW-0378">Hydrolase</keyword>